<feature type="transmembrane region" description="Helical" evidence="6">
    <location>
        <begin position="197"/>
        <end position="230"/>
    </location>
</feature>
<feature type="transmembrane region" description="Helical" evidence="6">
    <location>
        <begin position="242"/>
        <end position="262"/>
    </location>
</feature>
<comment type="subcellular location">
    <subcellularLocation>
        <location evidence="1">Membrane</location>
        <topology evidence="1">Multi-pass membrane protein</topology>
    </subcellularLocation>
</comment>
<feature type="transmembrane region" description="Helical" evidence="6">
    <location>
        <begin position="340"/>
        <end position="368"/>
    </location>
</feature>
<keyword evidence="2" id="KW-0813">Transport</keyword>
<dbReference type="PANTHER" id="PTHR43568">
    <property type="entry name" value="P PROTEIN"/>
    <property type="match status" value="1"/>
</dbReference>
<evidence type="ECO:0000259" key="7">
    <source>
        <dbReference type="Pfam" id="PF03600"/>
    </source>
</evidence>
<dbReference type="InterPro" id="IPR051475">
    <property type="entry name" value="Diverse_Ion_Transporter"/>
</dbReference>
<evidence type="ECO:0000313" key="8">
    <source>
        <dbReference type="EMBL" id="KSU08781.1"/>
    </source>
</evidence>
<feature type="transmembrane region" description="Helical" evidence="6">
    <location>
        <begin position="274"/>
        <end position="294"/>
    </location>
</feature>
<accession>A0A0V8D5E1</accession>
<evidence type="ECO:0000256" key="1">
    <source>
        <dbReference type="ARBA" id="ARBA00004141"/>
    </source>
</evidence>
<sequence length="369" mass="41182">MTTTLKRIFSDKTFLFTFALALLSLIFGTVRASDIDLKTILALLSLIILISIFEILGILKYFAAFIIDKCQNLRQVALVVLLLSFFGSMFFTNDVAILTLVPIVFNINRKVKLPKIGLISLMTIYANLGSAITPIGNPQNLYLVSYYHLKLLDFFKLSIPLGLVSLLTLFLCALLFSKRAVKQLKNKAFSIKKRDLYLLGFTTLIVLLGVLALIPVWISLIASLICAYLIEKKVYQEVDYGIILTFINFFIIVGALGRIPLIHNWLHQLMNNDLSIFFTSILSSQVISNVPAAVLLSKFTGQLSPLYLGVTIGGLGTLVASLANLLALRQYQLNVKDQSTLKFFGLFTLFNFLYLLVFIGIGIGILFLR</sequence>
<reference evidence="9" key="1">
    <citation type="submission" date="2015-10" db="EMBL/GenBank/DDBJ databases">
        <title>Draft Genome Sequences of 11 Lactococcus lactis subspecies cremoris strains.</title>
        <authorList>
            <person name="Wels M."/>
            <person name="Backus L."/>
            <person name="Boekhorst J."/>
            <person name="Dijkstra A."/>
            <person name="Beerthuizen M."/>
            <person name="Kelly W."/>
            <person name="Siezen R."/>
            <person name="Bachmann H."/>
            <person name="Van Hijum S."/>
        </authorList>
    </citation>
    <scope>NUCLEOTIDE SEQUENCE [LARGE SCALE GENOMIC DNA]</scope>
    <source>
        <strain evidence="9">KF282</strain>
    </source>
</reference>
<protein>
    <recommendedName>
        <fullName evidence="7">Citrate transporter-like domain-containing protein</fullName>
    </recommendedName>
</protein>
<evidence type="ECO:0000256" key="3">
    <source>
        <dbReference type="ARBA" id="ARBA00022692"/>
    </source>
</evidence>
<dbReference type="Pfam" id="PF03600">
    <property type="entry name" value="CitMHS"/>
    <property type="match status" value="1"/>
</dbReference>
<organism evidence="8 9">
    <name type="scientific">Lactococcus lactis subsp. lactis</name>
    <name type="common">Streptococcus lactis</name>
    <dbReference type="NCBI Taxonomy" id="1360"/>
    <lineage>
        <taxon>Bacteria</taxon>
        <taxon>Bacillati</taxon>
        <taxon>Bacillota</taxon>
        <taxon>Bacilli</taxon>
        <taxon>Lactobacillales</taxon>
        <taxon>Streptococcaceae</taxon>
        <taxon>Lactococcus</taxon>
    </lineage>
</organism>
<evidence type="ECO:0000313" key="9">
    <source>
        <dbReference type="Proteomes" id="UP000053058"/>
    </source>
</evidence>
<keyword evidence="5 6" id="KW-0472">Membrane</keyword>
<dbReference type="GO" id="GO:0055085">
    <property type="term" value="P:transmembrane transport"/>
    <property type="evidence" value="ECO:0007669"/>
    <property type="project" value="InterPro"/>
</dbReference>
<dbReference type="AlphaFoldDB" id="A0A0V8D5E1"/>
<dbReference type="RefSeq" id="WP_058218893.1">
    <property type="nucleotide sequence ID" value="NZ_LKLN01000003.1"/>
</dbReference>
<evidence type="ECO:0000256" key="6">
    <source>
        <dbReference type="SAM" id="Phobius"/>
    </source>
</evidence>
<gene>
    <name evidence="8" type="ORF">KF282_0031</name>
</gene>
<feature type="transmembrane region" description="Helical" evidence="6">
    <location>
        <begin position="42"/>
        <end position="64"/>
    </location>
</feature>
<dbReference type="EMBL" id="LKLN01000003">
    <property type="protein sequence ID" value="KSU08781.1"/>
    <property type="molecule type" value="Genomic_DNA"/>
</dbReference>
<feature type="domain" description="Citrate transporter-like" evidence="7">
    <location>
        <begin position="18"/>
        <end position="298"/>
    </location>
</feature>
<evidence type="ECO:0000256" key="5">
    <source>
        <dbReference type="ARBA" id="ARBA00023136"/>
    </source>
</evidence>
<feature type="transmembrane region" description="Helical" evidence="6">
    <location>
        <begin position="157"/>
        <end position="176"/>
    </location>
</feature>
<keyword evidence="4 6" id="KW-1133">Transmembrane helix</keyword>
<dbReference type="GO" id="GO:0016020">
    <property type="term" value="C:membrane"/>
    <property type="evidence" value="ECO:0007669"/>
    <property type="project" value="UniProtKB-SubCell"/>
</dbReference>
<dbReference type="PATRIC" id="fig|1360.105.peg.2510"/>
<evidence type="ECO:0000256" key="2">
    <source>
        <dbReference type="ARBA" id="ARBA00022448"/>
    </source>
</evidence>
<keyword evidence="3 6" id="KW-0812">Transmembrane</keyword>
<dbReference type="PANTHER" id="PTHR43568:SF1">
    <property type="entry name" value="P PROTEIN"/>
    <property type="match status" value="1"/>
</dbReference>
<proteinExistence type="predicted"/>
<dbReference type="InterPro" id="IPR004680">
    <property type="entry name" value="Cit_transptr-like_dom"/>
</dbReference>
<evidence type="ECO:0000256" key="4">
    <source>
        <dbReference type="ARBA" id="ARBA00022989"/>
    </source>
</evidence>
<dbReference type="Proteomes" id="UP000053058">
    <property type="component" value="Unassembled WGS sequence"/>
</dbReference>
<name>A0A0V8D5E1_LACLL</name>
<feature type="transmembrane region" description="Helical" evidence="6">
    <location>
        <begin position="306"/>
        <end position="328"/>
    </location>
</feature>
<feature type="transmembrane region" description="Helical" evidence="6">
    <location>
        <begin position="76"/>
        <end position="105"/>
    </location>
</feature>
<comment type="caution">
    <text evidence="8">The sequence shown here is derived from an EMBL/GenBank/DDBJ whole genome shotgun (WGS) entry which is preliminary data.</text>
</comment>